<evidence type="ECO:0000313" key="2">
    <source>
        <dbReference type="Proteomes" id="UP000034081"/>
    </source>
</evidence>
<evidence type="ECO:0000313" key="1">
    <source>
        <dbReference type="EMBL" id="KKQ84516.1"/>
    </source>
</evidence>
<name>A0A0G0P5B3_9BACT</name>
<gene>
    <name evidence="1" type="ORF">UT08_C0017G0005</name>
</gene>
<organism evidence="1 2">
    <name type="scientific">Candidatus Woesebacteria bacterium GW2011_GWB1_38_8</name>
    <dbReference type="NCBI Taxonomy" id="1618570"/>
    <lineage>
        <taxon>Bacteria</taxon>
        <taxon>Candidatus Woeseibacteriota</taxon>
    </lineage>
</organism>
<reference evidence="1 2" key="1">
    <citation type="journal article" date="2015" name="Nature">
        <title>rRNA introns, odd ribosomes, and small enigmatic genomes across a large radiation of phyla.</title>
        <authorList>
            <person name="Brown C.T."/>
            <person name="Hug L.A."/>
            <person name="Thomas B.C."/>
            <person name="Sharon I."/>
            <person name="Castelle C.J."/>
            <person name="Singh A."/>
            <person name="Wilkins M.J."/>
            <person name="Williams K.H."/>
            <person name="Banfield J.F."/>
        </authorList>
    </citation>
    <scope>NUCLEOTIDE SEQUENCE [LARGE SCALE GENOMIC DNA]</scope>
</reference>
<dbReference type="EMBL" id="LBVL01000017">
    <property type="protein sequence ID" value="KKQ84516.1"/>
    <property type="molecule type" value="Genomic_DNA"/>
</dbReference>
<comment type="caution">
    <text evidence="1">The sequence shown here is derived from an EMBL/GenBank/DDBJ whole genome shotgun (WGS) entry which is preliminary data.</text>
</comment>
<dbReference type="Proteomes" id="UP000034081">
    <property type="component" value="Unassembled WGS sequence"/>
</dbReference>
<protein>
    <submittedName>
        <fullName evidence="1">Uncharacterized protein</fullName>
    </submittedName>
</protein>
<proteinExistence type="predicted"/>
<dbReference type="AlphaFoldDB" id="A0A0G0P5B3"/>
<dbReference type="STRING" id="1618570.UT08_C0017G0005"/>
<sequence length="98" mass="11337">MYPDAQIALHELCEGMHPSTTITTMTGANPCYEVDQNQFDQKNPHGWKLPDDLERKSRRKTNPYGLRAFMGVNEKKKGFSSPFIKQQIFFIQFLISAR</sequence>
<accession>A0A0G0P5B3</accession>